<sequence>MSHQATESLYDEVFLDYENNYHNNEGLKAFVREAASKLSSGAKVLDVGCGTGRPIAEALCAAGLDVTGIDLSTEMVELCRKRFPSATFIKADMTKFQPQPQQKFDAIFAVLSLFHVSHRECYSMLYRFSQWLNRGGFLFITTIYSYDLVDRGARPDSSGIIDLADCQFLSRDVPLTALSGEKWTEYLTAAGFVGFQATKYDFQPADPNLKVAHHHFITVKKGDRHPLMGPYPYPDKVRGPYPLNREAYKSFLKRLNDAESKALAAMLEKNTNTLRIDPINRGESFPFGSKECPSHFDSVVLSRALDGLDELEQPLREIARATNSASPEAKIIIIQASPDSDLLKQVNLICPAKASNKAPMHHGLILHRAAEVLKANGFGNIELIQIADSACNFPEEDLAARCQSAATLFADMLYSEEADLQGIKDALAPGMEAVFKETPHDIGTQSVMLVARPA</sequence>
<dbReference type="VEuPathDB" id="FungiDB:MCYG_00013"/>
<dbReference type="OrthoDB" id="540004at2759"/>
<dbReference type="PANTHER" id="PTHR43861:SF1">
    <property type="entry name" value="TRANS-ACONITATE 2-METHYLTRANSFERASE"/>
    <property type="match status" value="1"/>
</dbReference>
<dbReference type="OMA" id="AHHHFIT"/>
<dbReference type="CDD" id="cd02440">
    <property type="entry name" value="AdoMet_MTases"/>
    <property type="match status" value="1"/>
</dbReference>
<dbReference type="GO" id="GO:0032259">
    <property type="term" value="P:methylation"/>
    <property type="evidence" value="ECO:0007669"/>
    <property type="project" value="UniProtKB-KW"/>
</dbReference>
<dbReference type="Gene3D" id="3.40.50.150">
    <property type="entry name" value="Vaccinia Virus protein VP39"/>
    <property type="match status" value="1"/>
</dbReference>
<keyword evidence="1 4" id="KW-0489">Methyltransferase</keyword>
<dbReference type="EMBL" id="DS995701">
    <property type="protein sequence ID" value="EEQ27125.1"/>
    <property type="molecule type" value="Genomic_DNA"/>
</dbReference>
<organism evidence="4 5">
    <name type="scientific">Arthroderma otae (strain ATCC MYA-4605 / CBS 113480)</name>
    <name type="common">Microsporum canis</name>
    <dbReference type="NCBI Taxonomy" id="554155"/>
    <lineage>
        <taxon>Eukaryota</taxon>
        <taxon>Fungi</taxon>
        <taxon>Dikarya</taxon>
        <taxon>Ascomycota</taxon>
        <taxon>Pezizomycotina</taxon>
        <taxon>Eurotiomycetes</taxon>
        <taxon>Eurotiomycetidae</taxon>
        <taxon>Onygenales</taxon>
        <taxon>Arthrodermataceae</taxon>
        <taxon>Microsporum</taxon>
    </lineage>
</organism>
<protein>
    <submittedName>
        <fullName evidence="4">Methyltransferase</fullName>
    </submittedName>
</protein>
<dbReference type="eggNOG" id="ENOG502SQD8">
    <property type="taxonomic scope" value="Eukaryota"/>
</dbReference>
<evidence type="ECO:0000256" key="1">
    <source>
        <dbReference type="ARBA" id="ARBA00022603"/>
    </source>
</evidence>
<evidence type="ECO:0000313" key="5">
    <source>
        <dbReference type="Proteomes" id="UP000002035"/>
    </source>
</evidence>
<evidence type="ECO:0000256" key="2">
    <source>
        <dbReference type="ARBA" id="ARBA00022679"/>
    </source>
</evidence>
<dbReference type="AlphaFoldDB" id="C5FBE1"/>
<evidence type="ECO:0000259" key="3">
    <source>
        <dbReference type="Pfam" id="PF13649"/>
    </source>
</evidence>
<reference evidence="5" key="1">
    <citation type="journal article" date="2012" name="MBio">
        <title>Comparative genome analysis of Trichophyton rubrum and related dermatophytes reveals candidate genes involved in infection.</title>
        <authorList>
            <person name="Martinez D.A."/>
            <person name="Oliver B.G."/>
            <person name="Graeser Y."/>
            <person name="Goldberg J.M."/>
            <person name="Li W."/>
            <person name="Martinez-Rossi N.M."/>
            <person name="Monod M."/>
            <person name="Shelest E."/>
            <person name="Barton R.C."/>
            <person name="Birch E."/>
            <person name="Brakhage A.A."/>
            <person name="Chen Z."/>
            <person name="Gurr S.J."/>
            <person name="Heiman D."/>
            <person name="Heitman J."/>
            <person name="Kosti I."/>
            <person name="Rossi A."/>
            <person name="Saif S."/>
            <person name="Samalova M."/>
            <person name="Saunders C.W."/>
            <person name="Shea T."/>
            <person name="Summerbell R.C."/>
            <person name="Xu J."/>
            <person name="Young S."/>
            <person name="Zeng Q."/>
            <person name="Birren B.W."/>
            <person name="Cuomo C.A."/>
            <person name="White T.C."/>
        </authorList>
    </citation>
    <scope>NUCLEOTIDE SEQUENCE [LARGE SCALE GENOMIC DNA]</scope>
    <source>
        <strain evidence="5">ATCC MYA-4605 / CBS 113480</strain>
    </source>
</reference>
<dbReference type="InterPro" id="IPR029063">
    <property type="entry name" value="SAM-dependent_MTases_sf"/>
</dbReference>
<dbReference type="PANTHER" id="PTHR43861">
    <property type="entry name" value="TRANS-ACONITATE 2-METHYLTRANSFERASE-RELATED"/>
    <property type="match status" value="1"/>
</dbReference>
<dbReference type="Proteomes" id="UP000002035">
    <property type="component" value="Unassembled WGS sequence"/>
</dbReference>
<dbReference type="Pfam" id="PF13649">
    <property type="entry name" value="Methyltransf_25"/>
    <property type="match status" value="1"/>
</dbReference>
<name>C5FBE1_ARTOC</name>
<proteinExistence type="predicted"/>
<dbReference type="RefSeq" id="XP_002849909.1">
    <property type="nucleotide sequence ID" value="XM_002849863.1"/>
</dbReference>
<dbReference type="SUPFAM" id="SSF53335">
    <property type="entry name" value="S-adenosyl-L-methionine-dependent methyltransferases"/>
    <property type="match status" value="1"/>
</dbReference>
<dbReference type="GO" id="GO:0008168">
    <property type="term" value="F:methyltransferase activity"/>
    <property type="evidence" value="ECO:0007669"/>
    <property type="project" value="UniProtKB-KW"/>
</dbReference>
<dbReference type="GeneID" id="9223281"/>
<evidence type="ECO:0000313" key="4">
    <source>
        <dbReference type="EMBL" id="EEQ27125.1"/>
    </source>
</evidence>
<dbReference type="InterPro" id="IPR041698">
    <property type="entry name" value="Methyltransf_25"/>
</dbReference>
<keyword evidence="5" id="KW-1185">Reference proteome</keyword>
<feature type="domain" description="Methyltransferase" evidence="3">
    <location>
        <begin position="44"/>
        <end position="136"/>
    </location>
</feature>
<gene>
    <name evidence="4" type="ORF">MCYG_00013</name>
</gene>
<keyword evidence="2 4" id="KW-0808">Transferase</keyword>
<dbReference type="HOGENOM" id="CLU_049332_1_0_1"/>
<accession>C5FBE1</accession>
<dbReference type="STRING" id="554155.C5FBE1"/>